<evidence type="ECO:0000256" key="2">
    <source>
        <dbReference type="SAM" id="Phobius"/>
    </source>
</evidence>
<dbReference type="AlphaFoldDB" id="A0A2M8W1G3"/>
<keyword evidence="4" id="KW-1185">Reference proteome</keyword>
<evidence type="ECO:0000313" key="3">
    <source>
        <dbReference type="EMBL" id="PJI84748.1"/>
    </source>
</evidence>
<dbReference type="EMBL" id="PGTZ01000014">
    <property type="protein sequence ID" value="PJI84748.1"/>
    <property type="molecule type" value="Genomic_DNA"/>
</dbReference>
<evidence type="ECO:0000256" key="1">
    <source>
        <dbReference type="SAM" id="MobiDB-lite"/>
    </source>
</evidence>
<dbReference type="RefSeq" id="WP_157803888.1">
    <property type="nucleotide sequence ID" value="NZ_PGTZ01000014.1"/>
</dbReference>
<keyword evidence="2" id="KW-1133">Transmembrane helix</keyword>
<dbReference type="Proteomes" id="UP000231586">
    <property type="component" value="Unassembled WGS sequence"/>
</dbReference>
<evidence type="ECO:0000313" key="4">
    <source>
        <dbReference type="Proteomes" id="UP000231586"/>
    </source>
</evidence>
<dbReference type="OrthoDB" id="5137482at2"/>
<sequence length="544" mass="56411">MSQWEDDLQEVVEERGDGLARFAAVVAGSAEGGREALVVALAQVFRHGSPLTVAARGGEQVAVLTDDVDELVIAPVLRAVVAAQDLPVPVGADGGGTAWHDLSPGVRAALALRADGWGSDDVARSLGVSADDVQESWRAGDTGLEAAGTTTRSVLDAVAPAGTTGITTGLARAAAERVRLGRRRTRRRATLVVASVVGLVTVVAAASFVVPGRGAAHPGAGVRATEASRRPAPTRCGDRPAADPALGSDEGLTVRSSVSTIRSTGTWRGTYALEDGLTSEQHRLLGGAAMSVTVVVTRDGVIVAHGVQTGDESAARDLDGAAGDVPHERTFDPCEDDGWSADDELYDVVAVGSSPDGNHWVVSDPVPLRVLSDQPFGYQPPWLTGSELACGESVDDFEARIADRMQVSLQPARVDVGSSGTRYTYQLLLIEPAQPVRVAAPTRMAVAWVRDGVIVGVGPEERGLGYRTMRSGDVLHLTARWDTTDHCDPEGATHLPAGTYQVLAYARFATPDAPDGPDGNGAWSIVGSGAARVVVAADGSARTG</sequence>
<comment type="caution">
    <text evidence="3">The sequence shown here is derived from an EMBL/GenBank/DDBJ whole genome shotgun (WGS) entry which is preliminary data.</text>
</comment>
<feature type="transmembrane region" description="Helical" evidence="2">
    <location>
        <begin position="189"/>
        <end position="210"/>
    </location>
</feature>
<proteinExistence type="predicted"/>
<reference evidence="3 4" key="1">
    <citation type="submission" date="2017-11" db="EMBL/GenBank/DDBJ databases">
        <title>Genomic Encyclopedia of Archaeal and Bacterial Type Strains, Phase II (KMG-II): From Individual Species to Whole Genera.</title>
        <authorList>
            <person name="Goeker M."/>
        </authorList>
    </citation>
    <scope>NUCLEOTIDE SEQUENCE [LARGE SCALE GENOMIC DNA]</scope>
    <source>
        <strain evidence="3 4">DSM 22413</strain>
    </source>
</reference>
<gene>
    <name evidence="3" type="ORF">CLV34_3204</name>
</gene>
<accession>A0A2M8W1G3</accession>
<organism evidence="3 4">
    <name type="scientific">Luteimicrobium subarcticum</name>
    <dbReference type="NCBI Taxonomy" id="620910"/>
    <lineage>
        <taxon>Bacteria</taxon>
        <taxon>Bacillati</taxon>
        <taxon>Actinomycetota</taxon>
        <taxon>Actinomycetes</taxon>
        <taxon>Micrococcales</taxon>
        <taxon>Luteimicrobium</taxon>
    </lineage>
</organism>
<name>A0A2M8W1G3_9MICO</name>
<protein>
    <submittedName>
        <fullName evidence="3">Uncharacterized protein</fullName>
    </submittedName>
</protein>
<keyword evidence="2" id="KW-0472">Membrane</keyword>
<keyword evidence="2" id="KW-0812">Transmembrane</keyword>
<feature type="region of interest" description="Disordered" evidence="1">
    <location>
        <begin position="214"/>
        <end position="253"/>
    </location>
</feature>